<comment type="caution">
    <text evidence="9">The sequence shown here is derived from an EMBL/GenBank/DDBJ whole genome shotgun (WGS) entry which is preliminary data.</text>
</comment>
<dbReference type="GO" id="GO:0016018">
    <property type="term" value="F:cyclosporin A binding"/>
    <property type="evidence" value="ECO:0007669"/>
    <property type="project" value="TreeGrafter"/>
</dbReference>
<keyword evidence="6" id="KW-0697">Rotamase</keyword>
<feature type="domain" description="PPIase cyclophilin-type" evidence="8">
    <location>
        <begin position="21"/>
        <end position="185"/>
    </location>
</feature>
<gene>
    <name evidence="9" type="ORF">HCN44_007690</name>
</gene>
<evidence type="ECO:0000256" key="7">
    <source>
        <dbReference type="ARBA" id="ARBA00023235"/>
    </source>
</evidence>
<dbReference type="PANTHER" id="PTHR11071">
    <property type="entry name" value="PEPTIDYL-PROLYL CIS-TRANS ISOMERASE"/>
    <property type="match status" value="1"/>
</dbReference>
<dbReference type="AlphaFoldDB" id="A0A834XJM4"/>
<dbReference type="Pfam" id="PF00160">
    <property type="entry name" value="Pro_isomerase"/>
    <property type="match status" value="1"/>
</dbReference>
<evidence type="ECO:0000313" key="9">
    <source>
        <dbReference type="EMBL" id="KAF7988196.1"/>
    </source>
</evidence>
<dbReference type="FunFam" id="2.40.100.10:FF:000022">
    <property type="entry name" value="Peptidyl-prolyl cis-trans isomerase CYP95"/>
    <property type="match status" value="1"/>
</dbReference>
<dbReference type="Gene3D" id="1.25.40.10">
    <property type="entry name" value="Tetratricopeptide repeat domain"/>
    <property type="match status" value="1"/>
</dbReference>
<evidence type="ECO:0000313" key="10">
    <source>
        <dbReference type="Proteomes" id="UP000639338"/>
    </source>
</evidence>
<evidence type="ECO:0000256" key="3">
    <source>
        <dbReference type="ARBA" id="ARBA00013194"/>
    </source>
</evidence>
<evidence type="ECO:0000259" key="8">
    <source>
        <dbReference type="PROSITE" id="PS50072"/>
    </source>
</evidence>
<dbReference type="InterPro" id="IPR002130">
    <property type="entry name" value="Cyclophilin-type_PPIase_dom"/>
</dbReference>
<keyword evidence="10" id="KW-1185">Reference proteome</keyword>
<dbReference type="Gene3D" id="2.40.100.10">
    <property type="entry name" value="Cyclophilin-like"/>
    <property type="match status" value="1"/>
</dbReference>
<dbReference type="PRINTS" id="PR00153">
    <property type="entry name" value="CSAPPISMRASE"/>
</dbReference>
<evidence type="ECO:0000256" key="6">
    <source>
        <dbReference type="ARBA" id="ARBA00023110"/>
    </source>
</evidence>
<protein>
    <recommendedName>
        <fullName evidence="3">peptidylprolyl isomerase</fullName>
        <ecNumber evidence="3">5.2.1.8</ecNumber>
    </recommendedName>
</protein>
<dbReference type="InterPro" id="IPR011990">
    <property type="entry name" value="TPR-like_helical_dom_sf"/>
</dbReference>
<dbReference type="OrthoDB" id="407558at2759"/>
<evidence type="ECO:0000256" key="4">
    <source>
        <dbReference type="ARBA" id="ARBA00022737"/>
    </source>
</evidence>
<dbReference type="GO" id="GO:0006457">
    <property type="term" value="P:protein folding"/>
    <property type="evidence" value="ECO:0007669"/>
    <property type="project" value="InterPro"/>
</dbReference>
<dbReference type="FunFam" id="1.25.40.10:FF:000029">
    <property type="entry name" value="peptidyl-prolyl cis-trans isomerase D"/>
    <property type="match status" value="1"/>
</dbReference>
<dbReference type="GO" id="GO:0003755">
    <property type="term" value="F:peptidyl-prolyl cis-trans isomerase activity"/>
    <property type="evidence" value="ECO:0007669"/>
    <property type="project" value="UniProtKB-KW"/>
</dbReference>
<dbReference type="EC" id="5.2.1.8" evidence="3"/>
<dbReference type="PROSITE" id="PS00170">
    <property type="entry name" value="CSA_PPIASE_1"/>
    <property type="match status" value="1"/>
</dbReference>
<evidence type="ECO:0000256" key="1">
    <source>
        <dbReference type="ARBA" id="ARBA00000971"/>
    </source>
</evidence>
<keyword evidence="4" id="KW-0677">Repeat</keyword>
<keyword evidence="7" id="KW-0413">Isomerase</keyword>
<dbReference type="EMBL" id="JACMRX010000006">
    <property type="protein sequence ID" value="KAF7988196.1"/>
    <property type="molecule type" value="Genomic_DNA"/>
</dbReference>
<dbReference type="PROSITE" id="PS50072">
    <property type="entry name" value="CSA_PPIASE_2"/>
    <property type="match status" value="1"/>
</dbReference>
<reference evidence="9 10" key="1">
    <citation type="submission" date="2020-08" db="EMBL/GenBank/DDBJ databases">
        <title>Aphidius gifuensis genome sequencing and assembly.</title>
        <authorList>
            <person name="Du Z."/>
        </authorList>
    </citation>
    <scope>NUCLEOTIDE SEQUENCE [LARGE SCALE GENOMIC DNA]</scope>
    <source>
        <strain evidence="9">YNYX2018</strain>
        <tissue evidence="9">Adults</tissue>
    </source>
</reference>
<name>A0A834XJM4_APHGI</name>
<dbReference type="GO" id="GO:0005737">
    <property type="term" value="C:cytoplasm"/>
    <property type="evidence" value="ECO:0007669"/>
    <property type="project" value="TreeGrafter"/>
</dbReference>
<evidence type="ECO:0000256" key="5">
    <source>
        <dbReference type="ARBA" id="ARBA00022803"/>
    </source>
</evidence>
<dbReference type="PANTHER" id="PTHR11071:SF561">
    <property type="entry name" value="PEPTIDYL-PROLYL CIS-TRANS ISOMERASE D-RELATED"/>
    <property type="match status" value="1"/>
</dbReference>
<dbReference type="SUPFAM" id="SSF50891">
    <property type="entry name" value="Cyclophilin-like"/>
    <property type="match status" value="1"/>
</dbReference>
<organism evidence="9 10">
    <name type="scientific">Aphidius gifuensis</name>
    <name type="common">Parasitoid wasp</name>
    <dbReference type="NCBI Taxonomy" id="684658"/>
    <lineage>
        <taxon>Eukaryota</taxon>
        <taxon>Metazoa</taxon>
        <taxon>Ecdysozoa</taxon>
        <taxon>Arthropoda</taxon>
        <taxon>Hexapoda</taxon>
        <taxon>Insecta</taxon>
        <taxon>Pterygota</taxon>
        <taxon>Neoptera</taxon>
        <taxon>Endopterygota</taxon>
        <taxon>Hymenoptera</taxon>
        <taxon>Apocrita</taxon>
        <taxon>Ichneumonoidea</taxon>
        <taxon>Braconidae</taxon>
        <taxon>Aphidiinae</taxon>
        <taxon>Aphidius</taxon>
    </lineage>
</organism>
<dbReference type="SUPFAM" id="SSF48452">
    <property type="entry name" value="TPR-like"/>
    <property type="match status" value="1"/>
</dbReference>
<sequence length="381" mass="43998">MKRPFDESSDTDNSTHNPIVYLDLELDGHRVGRVIIELFKNIVPKTAENFRSLCTGEKGIGKFGKKLHYKGSYFHRVVSKFMIQGGDIINFDGTGGESIYGSYFEDENFNIKHKEGGLLSMVNEGKPNTNSSQFIITTEPSYQLNDTNVVFGKVIKGFGAVQELNEVDVVNDKPIEKIQIVDCGELKPNDDWKIFEKDGTPDIYPNWLEDWDYYNDTDNDKIDHKFIITKVIEKIKESGNYYFSNKNYITAKRKYLKALRYYNWINKMTNIPDDLKPILSNLKMSIDLNLTAVYLKLNKYRDVIKICNNILSIDKNNTKALFRKSQANFGLNEYNLSLADLQKANLSSPNNPDVIREIQKVKNTIKSYLNVEKESYKRMFM</sequence>
<comment type="catalytic activity">
    <reaction evidence="1">
        <text>[protein]-peptidylproline (omega=180) = [protein]-peptidylproline (omega=0)</text>
        <dbReference type="Rhea" id="RHEA:16237"/>
        <dbReference type="Rhea" id="RHEA-COMP:10747"/>
        <dbReference type="Rhea" id="RHEA-COMP:10748"/>
        <dbReference type="ChEBI" id="CHEBI:83833"/>
        <dbReference type="ChEBI" id="CHEBI:83834"/>
        <dbReference type="EC" id="5.2.1.8"/>
    </reaction>
</comment>
<comment type="similarity">
    <text evidence="2">Belongs to the cyclophilin-type PPIase family.</text>
</comment>
<keyword evidence="5" id="KW-0802">TPR repeat</keyword>
<accession>A0A834XJM4</accession>
<proteinExistence type="inferred from homology"/>
<dbReference type="InterPro" id="IPR020892">
    <property type="entry name" value="Cyclophilin-type_PPIase_CS"/>
</dbReference>
<dbReference type="InterPro" id="IPR029000">
    <property type="entry name" value="Cyclophilin-like_dom_sf"/>
</dbReference>
<dbReference type="Proteomes" id="UP000639338">
    <property type="component" value="Unassembled WGS sequence"/>
</dbReference>
<evidence type="ECO:0000256" key="2">
    <source>
        <dbReference type="ARBA" id="ARBA00007365"/>
    </source>
</evidence>